<dbReference type="Proteomes" id="UP000254958">
    <property type="component" value="Unassembled WGS sequence"/>
</dbReference>
<evidence type="ECO:0000313" key="2">
    <source>
        <dbReference type="Proteomes" id="UP000254958"/>
    </source>
</evidence>
<dbReference type="InterPro" id="IPR011050">
    <property type="entry name" value="Pectin_lyase_fold/virulence"/>
</dbReference>
<dbReference type="EMBL" id="QQAW01000003">
    <property type="protein sequence ID" value="RDI38882.1"/>
    <property type="molecule type" value="Genomic_DNA"/>
</dbReference>
<proteinExistence type="predicted"/>
<dbReference type="AlphaFoldDB" id="A0A370G513"/>
<reference evidence="1 2" key="1">
    <citation type="submission" date="2018-07" db="EMBL/GenBank/DDBJ databases">
        <title>Genomic Encyclopedia of Type Strains, Phase IV (KMG-IV): sequencing the most valuable type-strain genomes for metagenomic binning, comparative biology and taxonomic classification.</title>
        <authorList>
            <person name="Goeker M."/>
        </authorList>
    </citation>
    <scope>NUCLEOTIDE SEQUENCE [LARGE SCALE GENOMIC DNA]</scope>
    <source>
        <strain evidence="1 2">DSM 5603</strain>
    </source>
</reference>
<comment type="caution">
    <text evidence="1">The sequence shown here is derived from an EMBL/GenBank/DDBJ whole genome shotgun (WGS) entry which is preliminary data.</text>
</comment>
<name>A0A370G513_GLULI</name>
<accession>A0A370G513</accession>
<evidence type="ECO:0000313" key="1">
    <source>
        <dbReference type="EMBL" id="RDI38882.1"/>
    </source>
</evidence>
<protein>
    <recommendedName>
        <fullName evidence="3">Parallel beta helix pectate lyase-like protein</fullName>
    </recommendedName>
</protein>
<keyword evidence="2" id="KW-1185">Reference proteome</keyword>
<gene>
    <name evidence="1" type="ORF">C7453_103343</name>
</gene>
<sequence length="354" mass="38422">MQCVILNVNYTITSGSVNVFHLSGHGQVISDMTINATRQMRAGAMIYLKAASQERVHDLIVTGPFWNGIYVYASNNVHIDHIYARPPFPSFHTAPNAQNGAAYAGAAFISLDGDLTSGKINIDTYLEDLNIAQYETGIQYLYTSGVYASNIDIVGTRSAYLFTPGPKESVNGVQMVNALGDTSYGANWYFPNSGGGVYEFMCSACWASSSYSDSGIVVENPRVSQIHFQNSTSINNSRYGLYISAGRNIGWIGGAIEMNNNRLGSKTDASDVYISGTAGKLDWIRIQDTFIGQGGIMHDQNSGKWQATYAVDLANVPATAHVMLTGLQTYNHKFGQFNKPANMSNISMANNQGD</sequence>
<dbReference type="SUPFAM" id="SSF51126">
    <property type="entry name" value="Pectin lyase-like"/>
    <property type="match status" value="1"/>
</dbReference>
<evidence type="ECO:0008006" key="3">
    <source>
        <dbReference type="Google" id="ProtNLM"/>
    </source>
</evidence>
<organism evidence="1 2">
    <name type="scientific">Gluconacetobacter liquefaciens</name>
    <name type="common">Acetobacter liquefaciens</name>
    <dbReference type="NCBI Taxonomy" id="89584"/>
    <lineage>
        <taxon>Bacteria</taxon>
        <taxon>Pseudomonadati</taxon>
        <taxon>Pseudomonadota</taxon>
        <taxon>Alphaproteobacteria</taxon>
        <taxon>Acetobacterales</taxon>
        <taxon>Acetobacteraceae</taxon>
        <taxon>Gluconacetobacter</taxon>
    </lineage>
</organism>